<keyword evidence="3 6" id="KW-1133">Transmembrane helix</keyword>
<dbReference type="STRING" id="205917.A0A4Y9ZDB8"/>
<evidence type="ECO:0000313" key="7">
    <source>
        <dbReference type="EMBL" id="TFY72562.1"/>
    </source>
</evidence>
<proteinExistence type="predicted"/>
<evidence type="ECO:0008006" key="9">
    <source>
        <dbReference type="Google" id="ProtNLM"/>
    </source>
</evidence>
<keyword evidence="2 6" id="KW-0812">Transmembrane</keyword>
<comment type="subcellular location">
    <subcellularLocation>
        <location evidence="1">Membrane</location>
        <topology evidence="1">Multi-pass membrane protein</topology>
    </subcellularLocation>
</comment>
<feature type="transmembrane region" description="Helical" evidence="6">
    <location>
        <begin position="414"/>
        <end position="433"/>
    </location>
</feature>
<evidence type="ECO:0000313" key="8">
    <source>
        <dbReference type="Proteomes" id="UP000298327"/>
    </source>
</evidence>
<feature type="transmembrane region" description="Helical" evidence="6">
    <location>
        <begin position="127"/>
        <end position="146"/>
    </location>
</feature>
<dbReference type="Proteomes" id="UP000298327">
    <property type="component" value="Unassembled WGS sequence"/>
</dbReference>
<feature type="region of interest" description="Disordered" evidence="5">
    <location>
        <begin position="1"/>
        <end position="26"/>
    </location>
</feature>
<feature type="transmembrane region" description="Helical" evidence="6">
    <location>
        <begin position="62"/>
        <end position="84"/>
    </location>
</feature>
<gene>
    <name evidence="7" type="ORF">EVG20_g450</name>
</gene>
<dbReference type="EMBL" id="SEOQ01000011">
    <property type="protein sequence ID" value="TFY72562.1"/>
    <property type="molecule type" value="Genomic_DNA"/>
</dbReference>
<dbReference type="PANTHER" id="PTHR23502">
    <property type="entry name" value="MAJOR FACILITATOR SUPERFAMILY"/>
    <property type="match status" value="1"/>
</dbReference>
<evidence type="ECO:0000256" key="6">
    <source>
        <dbReference type="SAM" id="Phobius"/>
    </source>
</evidence>
<reference evidence="7 8" key="1">
    <citation type="submission" date="2019-02" db="EMBL/GenBank/DDBJ databases">
        <title>Genome sequencing of the rare red list fungi Dentipellis fragilis.</title>
        <authorList>
            <person name="Buettner E."/>
            <person name="Kellner H."/>
        </authorList>
    </citation>
    <scope>NUCLEOTIDE SEQUENCE [LARGE SCALE GENOMIC DNA]</scope>
    <source>
        <strain evidence="7 8">DSM 105465</strain>
    </source>
</reference>
<dbReference type="AlphaFoldDB" id="A0A4Y9ZDB8"/>
<dbReference type="PANTHER" id="PTHR23502:SF5">
    <property type="entry name" value="QUINIDINE RESISTANCE PROTEIN 3"/>
    <property type="match status" value="1"/>
</dbReference>
<dbReference type="InterPro" id="IPR036259">
    <property type="entry name" value="MFS_trans_sf"/>
</dbReference>
<dbReference type="Pfam" id="PF07690">
    <property type="entry name" value="MFS_1"/>
    <property type="match status" value="1"/>
</dbReference>
<comment type="caution">
    <text evidence="7">The sequence shown here is derived from an EMBL/GenBank/DDBJ whole genome shotgun (WGS) entry which is preliminary data.</text>
</comment>
<organism evidence="7 8">
    <name type="scientific">Dentipellis fragilis</name>
    <dbReference type="NCBI Taxonomy" id="205917"/>
    <lineage>
        <taxon>Eukaryota</taxon>
        <taxon>Fungi</taxon>
        <taxon>Dikarya</taxon>
        <taxon>Basidiomycota</taxon>
        <taxon>Agaricomycotina</taxon>
        <taxon>Agaricomycetes</taxon>
        <taxon>Russulales</taxon>
        <taxon>Hericiaceae</taxon>
        <taxon>Dentipellis</taxon>
    </lineage>
</organism>
<dbReference type="GO" id="GO:0022857">
    <property type="term" value="F:transmembrane transporter activity"/>
    <property type="evidence" value="ECO:0007669"/>
    <property type="project" value="InterPro"/>
</dbReference>
<evidence type="ECO:0000256" key="1">
    <source>
        <dbReference type="ARBA" id="ARBA00004141"/>
    </source>
</evidence>
<evidence type="ECO:0000256" key="5">
    <source>
        <dbReference type="SAM" id="MobiDB-lite"/>
    </source>
</evidence>
<accession>A0A4Y9ZDB8</accession>
<dbReference type="Gene3D" id="1.20.1720.10">
    <property type="entry name" value="Multidrug resistance protein D"/>
    <property type="match status" value="1"/>
</dbReference>
<dbReference type="SUPFAM" id="SSF103473">
    <property type="entry name" value="MFS general substrate transporter"/>
    <property type="match status" value="1"/>
</dbReference>
<feature type="transmembrane region" description="Helical" evidence="6">
    <location>
        <begin position="96"/>
        <end position="115"/>
    </location>
</feature>
<dbReference type="OrthoDB" id="2585655at2759"/>
<evidence type="ECO:0000256" key="4">
    <source>
        <dbReference type="ARBA" id="ARBA00023136"/>
    </source>
</evidence>
<evidence type="ECO:0000256" key="2">
    <source>
        <dbReference type="ARBA" id="ARBA00022692"/>
    </source>
</evidence>
<keyword evidence="8" id="KW-1185">Reference proteome</keyword>
<evidence type="ECO:0000256" key="3">
    <source>
        <dbReference type="ARBA" id="ARBA00022989"/>
    </source>
</evidence>
<dbReference type="GO" id="GO:0005886">
    <property type="term" value="C:plasma membrane"/>
    <property type="evidence" value="ECO:0007669"/>
    <property type="project" value="TreeGrafter"/>
</dbReference>
<keyword evidence="4 6" id="KW-0472">Membrane</keyword>
<sequence>MSSDNPEGRSTTLPTNDKIPTNTVSDDQEKAAVPEVHIVLDIEHAVVEDDPRKWSPLRKGTALFIISSACMIGGLSANIYNLAIGQIEDQLHATSAEISLSLSLFILLQGGVPIIWSSFSEILGRKIIYITSITLSIVGCIVAAEAHSVGVLIGMRCIQAVGSSAVMAIGAATLADIYDPSERGTMMGIYYAAPLLGPSVESILGGLLTHVSEQARDVLVPRDLHGLHPRNTSLRRNREQREREMLASKRSSGTIMCEQSEKNLKKEVQSAVEPVEALPGKCDASDRRHKTVDCGRQSLPSVALCLTKMEQLSDFLVLRNALRLHVLHFIHVCLHSGEQVPLQLSQNRPRDAFVWHSVAGSILGGRWSDRVLHRMKALNTGHYYPEMRLESTKLAMPLFPLSVIAYGWLAEKHAHIAAVCVALFFSGFFSMYAETPLHPALYMSCSSRMEDRWIYSITLAYVVDANTGRSSSAVATNSGCRGFMAFVSAEIAVPLQNSIGDGGLYTLWTGILIGTQGLVLLVLYKGASWREAEAREARR</sequence>
<feature type="transmembrane region" description="Helical" evidence="6">
    <location>
        <begin position="505"/>
        <end position="524"/>
    </location>
</feature>
<feature type="compositionally biased region" description="Polar residues" evidence="5">
    <location>
        <begin position="1"/>
        <end position="25"/>
    </location>
</feature>
<protein>
    <recommendedName>
        <fullName evidence="9">Major facilitator superfamily (MFS) profile domain-containing protein</fullName>
    </recommendedName>
</protein>
<name>A0A4Y9ZDB8_9AGAM</name>
<dbReference type="InterPro" id="IPR011701">
    <property type="entry name" value="MFS"/>
</dbReference>